<evidence type="ECO:0000313" key="4">
    <source>
        <dbReference type="Proteomes" id="UP000799437"/>
    </source>
</evidence>
<protein>
    <submittedName>
        <fullName evidence="3">Amidase signature enzyme</fullName>
    </submittedName>
</protein>
<reference evidence="3" key="1">
    <citation type="journal article" date="2020" name="Stud. Mycol.">
        <title>101 Dothideomycetes genomes: a test case for predicting lifestyles and emergence of pathogens.</title>
        <authorList>
            <person name="Haridas S."/>
            <person name="Albert R."/>
            <person name="Binder M."/>
            <person name="Bloem J."/>
            <person name="Labutti K."/>
            <person name="Salamov A."/>
            <person name="Andreopoulos B."/>
            <person name="Baker S."/>
            <person name="Barry K."/>
            <person name="Bills G."/>
            <person name="Bluhm B."/>
            <person name="Cannon C."/>
            <person name="Castanera R."/>
            <person name="Culley D."/>
            <person name="Daum C."/>
            <person name="Ezra D."/>
            <person name="Gonzalez J."/>
            <person name="Henrissat B."/>
            <person name="Kuo A."/>
            <person name="Liang C."/>
            <person name="Lipzen A."/>
            <person name="Lutzoni F."/>
            <person name="Magnuson J."/>
            <person name="Mondo S."/>
            <person name="Nolan M."/>
            <person name="Ohm R."/>
            <person name="Pangilinan J."/>
            <person name="Park H.-J."/>
            <person name="Ramirez L."/>
            <person name="Alfaro M."/>
            <person name="Sun H."/>
            <person name="Tritt A."/>
            <person name="Yoshinaga Y."/>
            <person name="Zwiers L.-H."/>
            <person name="Turgeon B."/>
            <person name="Goodwin S."/>
            <person name="Spatafora J."/>
            <person name="Crous P."/>
            <person name="Grigoriev I."/>
        </authorList>
    </citation>
    <scope>NUCLEOTIDE SEQUENCE</scope>
    <source>
        <strain evidence="3">CBS 121739</strain>
    </source>
</reference>
<name>A0A6A6WB75_9PEZI</name>
<feature type="compositionally biased region" description="Low complexity" evidence="1">
    <location>
        <begin position="190"/>
        <end position="202"/>
    </location>
</feature>
<gene>
    <name evidence="3" type="ORF">EJ05DRAFT_499125</name>
</gene>
<dbReference type="PANTHER" id="PTHR42678:SF34">
    <property type="entry name" value="OS04G0183300 PROTEIN"/>
    <property type="match status" value="1"/>
</dbReference>
<evidence type="ECO:0000256" key="1">
    <source>
        <dbReference type="SAM" id="MobiDB-lite"/>
    </source>
</evidence>
<feature type="domain" description="Amidase" evidence="2">
    <location>
        <begin position="53"/>
        <end position="445"/>
    </location>
</feature>
<evidence type="ECO:0000259" key="2">
    <source>
        <dbReference type="Pfam" id="PF01425"/>
    </source>
</evidence>
<keyword evidence="4" id="KW-1185">Reference proteome</keyword>
<dbReference type="Pfam" id="PF01425">
    <property type="entry name" value="Amidase"/>
    <property type="match status" value="1"/>
</dbReference>
<dbReference type="RefSeq" id="XP_033602384.1">
    <property type="nucleotide sequence ID" value="XM_033746784.1"/>
</dbReference>
<dbReference type="SUPFAM" id="SSF75304">
    <property type="entry name" value="Amidase signature (AS) enzymes"/>
    <property type="match status" value="1"/>
</dbReference>
<organism evidence="3 4">
    <name type="scientific">Pseudovirgaria hyperparasitica</name>
    <dbReference type="NCBI Taxonomy" id="470096"/>
    <lineage>
        <taxon>Eukaryota</taxon>
        <taxon>Fungi</taxon>
        <taxon>Dikarya</taxon>
        <taxon>Ascomycota</taxon>
        <taxon>Pezizomycotina</taxon>
        <taxon>Dothideomycetes</taxon>
        <taxon>Dothideomycetes incertae sedis</taxon>
        <taxon>Acrospermales</taxon>
        <taxon>Acrospermaceae</taxon>
        <taxon>Pseudovirgaria</taxon>
    </lineage>
</organism>
<dbReference type="PANTHER" id="PTHR42678">
    <property type="entry name" value="AMIDASE"/>
    <property type="match status" value="1"/>
</dbReference>
<dbReference type="AlphaFoldDB" id="A0A6A6WB75"/>
<dbReference type="EMBL" id="ML996569">
    <property type="protein sequence ID" value="KAF2759933.1"/>
    <property type="molecule type" value="Genomic_DNA"/>
</dbReference>
<feature type="region of interest" description="Disordered" evidence="1">
    <location>
        <begin position="183"/>
        <end position="202"/>
    </location>
</feature>
<accession>A0A6A6WB75</accession>
<proteinExistence type="predicted"/>
<dbReference type="Gene3D" id="3.90.1300.10">
    <property type="entry name" value="Amidase signature (AS) domain"/>
    <property type="match status" value="1"/>
</dbReference>
<sequence length="533" mass="57504">MAQPSFRHAWKSGSPPPGFEFHRRSITKIDPLTASAHVLQDMLTAGEVKSADLAEHYISRIEQYNGYLNAVFQYAPGVMQRAKDMDEKRSQGTVLGPLHGIPILLKDNMCTTPDLGMHTTGGAVALIGAECSSNAEVVQKLLDAGAVILGKTTLSELNFNRDSHLPCSWSAVAGMGQSPYVKGGVDPNDNAGGHSNPGGSSSGSAIAVAAGLAPIAVGSDTDASLTAPGVRAALYTLRPTLNLVPVRGVLPMAHSFDTAGPMAKNPRDLANLLDVLVDPSTTKVPSGGYVSVLDQSWTGIRIGALDPEIWQYPDWLCKPEEAATQQIIRDTRNAYARVRSLADSFHENVELLEATEFMLNGDHSIYTIVADDFEEDMNGFLSELTKKKFDDLRGMVKWNAENVEEALTKEYPGQDKLTGALETNLSVDARNETVSHYKRIGASFDEILKKYDINIIIAPGDCFFCQYGPANGYPVAALPLTTLDFNGRPIGIQAIAAAHQEPLLLKFMSAWEATFPRPVPHGYGDVSPNDHSL</sequence>
<dbReference type="Proteomes" id="UP000799437">
    <property type="component" value="Unassembled WGS sequence"/>
</dbReference>
<dbReference type="OrthoDB" id="566138at2759"/>
<evidence type="ECO:0000313" key="3">
    <source>
        <dbReference type="EMBL" id="KAF2759933.1"/>
    </source>
</evidence>
<dbReference type="InterPro" id="IPR023631">
    <property type="entry name" value="Amidase_dom"/>
</dbReference>
<dbReference type="GeneID" id="54487838"/>
<dbReference type="InterPro" id="IPR036928">
    <property type="entry name" value="AS_sf"/>
</dbReference>